<evidence type="ECO:0000256" key="1">
    <source>
        <dbReference type="SAM" id="MobiDB-lite"/>
    </source>
</evidence>
<feature type="region of interest" description="Disordered" evidence="1">
    <location>
        <begin position="1"/>
        <end position="22"/>
    </location>
</feature>
<sequence length="410" mass="46034">MLQPNSAGMGKKSARDNLELPSGQISSSHVNILGKRPYNNDNDEMLSIRYDFSGMKEYCDILLERQESQIEEVSRSGRHLFQLLKWSIIDSELFGIALLMPNCSRPAISLCQVDKAAAFSLKPLIYEGKIGNTDSIYESLKRFVGLQKDYIIDSYVASSAIKSVLSYCPAPSLGLESGPSESHSKIQLWSRILSDAFIYNLVRSEPVWEYHQFVPGHGGRGSSYCDFVAAVIDERRQLFPFFIIEFERHDREIHKDHAVVAAEAAFELNRLLSIVPESNVLEVRVHVGLVSNSNISLGLQNDTDKLLDAFKLLVYLREVVCKDGLITKNLVDNSPGICDNVVRTLPKLPTRMEKSRESSTYTPKVKRVKYGIDMDDHYYYDCADSEDGGNEGGDLGGDDSDNNEDDYCDE</sequence>
<evidence type="ECO:0000313" key="2">
    <source>
        <dbReference type="EMBL" id="KAF0377769.1"/>
    </source>
</evidence>
<accession>A0A8H3WZR1</accession>
<feature type="compositionally biased region" description="Acidic residues" evidence="1">
    <location>
        <begin position="396"/>
        <end position="410"/>
    </location>
</feature>
<name>A0A8H3WZR1_GIGMA</name>
<dbReference type="AlphaFoldDB" id="A0A8H3WZR1"/>
<dbReference type="Proteomes" id="UP000439903">
    <property type="component" value="Unassembled WGS sequence"/>
</dbReference>
<evidence type="ECO:0000313" key="3">
    <source>
        <dbReference type="Proteomes" id="UP000439903"/>
    </source>
</evidence>
<organism evidence="2 3">
    <name type="scientific">Gigaspora margarita</name>
    <dbReference type="NCBI Taxonomy" id="4874"/>
    <lineage>
        <taxon>Eukaryota</taxon>
        <taxon>Fungi</taxon>
        <taxon>Fungi incertae sedis</taxon>
        <taxon>Mucoromycota</taxon>
        <taxon>Glomeromycotina</taxon>
        <taxon>Glomeromycetes</taxon>
        <taxon>Diversisporales</taxon>
        <taxon>Gigasporaceae</taxon>
        <taxon>Gigaspora</taxon>
    </lineage>
</organism>
<dbReference type="EMBL" id="WTPW01002548">
    <property type="protein sequence ID" value="KAF0377769.1"/>
    <property type="molecule type" value="Genomic_DNA"/>
</dbReference>
<proteinExistence type="predicted"/>
<reference evidence="2 3" key="1">
    <citation type="journal article" date="2019" name="Environ. Microbiol.">
        <title>At the nexus of three kingdoms: the genome of the mycorrhizal fungus Gigaspora margarita provides insights into plant, endobacterial and fungal interactions.</title>
        <authorList>
            <person name="Venice F."/>
            <person name="Ghignone S."/>
            <person name="Salvioli di Fossalunga A."/>
            <person name="Amselem J."/>
            <person name="Novero M."/>
            <person name="Xianan X."/>
            <person name="Sedzielewska Toro K."/>
            <person name="Morin E."/>
            <person name="Lipzen A."/>
            <person name="Grigoriev I.V."/>
            <person name="Henrissat B."/>
            <person name="Martin F.M."/>
            <person name="Bonfante P."/>
        </authorList>
    </citation>
    <scope>NUCLEOTIDE SEQUENCE [LARGE SCALE GENOMIC DNA]</scope>
    <source>
        <strain evidence="2 3">BEG34</strain>
    </source>
</reference>
<dbReference type="OrthoDB" id="2355419at2759"/>
<comment type="caution">
    <text evidence="2">The sequence shown here is derived from an EMBL/GenBank/DDBJ whole genome shotgun (WGS) entry which is preliminary data.</text>
</comment>
<gene>
    <name evidence="2" type="ORF">F8M41_012555</name>
</gene>
<feature type="region of interest" description="Disordered" evidence="1">
    <location>
        <begin position="383"/>
        <end position="410"/>
    </location>
</feature>
<protein>
    <submittedName>
        <fullName evidence="2">Uncharacterized protein</fullName>
    </submittedName>
</protein>
<keyword evidence="3" id="KW-1185">Reference proteome</keyword>